<sequence>MFTYAFFVPAGVWDPPHHHCADVHLIVLSGELRLGIGEEFTPSAAETFPSGRFLHVPAGRAHFDGAEVDTVLIGTAVGPWSTEYVSSAWAEGG</sequence>
<dbReference type="AlphaFoldDB" id="A0A7I7QXM6"/>
<evidence type="ECO:0000313" key="2">
    <source>
        <dbReference type="Proteomes" id="UP000467193"/>
    </source>
</evidence>
<gene>
    <name evidence="1" type="ORF">MSEDJ_52290</name>
</gene>
<dbReference type="InterPro" id="IPR011051">
    <property type="entry name" value="RmlC_Cupin_sf"/>
</dbReference>
<proteinExistence type="predicted"/>
<protein>
    <recommendedName>
        <fullName evidence="3">Cupin</fullName>
    </recommendedName>
</protein>
<dbReference type="InterPro" id="IPR014710">
    <property type="entry name" value="RmlC-like_jellyroll"/>
</dbReference>
<reference evidence="1 2" key="1">
    <citation type="journal article" date="2019" name="Emerg. Microbes Infect.">
        <title>Comprehensive subspecies identification of 175 nontuberculous mycobacteria species based on 7547 genomic profiles.</title>
        <authorList>
            <person name="Matsumoto Y."/>
            <person name="Kinjo T."/>
            <person name="Motooka D."/>
            <person name="Nabeya D."/>
            <person name="Jung N."/>
            <person name="Uechi K."/>
            <person name="Horii T."/>
            <person name="Iida T."/>
            <person name="Fujita J."/>
            <person name="Nakamura S."/>
        </authorList>
    </citation>
    <scope>NUCLEOTIDE SEQUENCE [LARGE SCALE GENOMIC DNA]</scope>
    <source>
        <strain evidence="1 2">JCM 17899</strain>
    </source>
</reference>
<dbReference type="SUPFAM" id="SSF51182">
    <property type="entry name" value="RmlC-like cupins"/>
    <property type="match status" value="1"/>
</dbReference>
<dbReference type="Gene3D" id="2.60.120.10">
    <property type="entry name" value="Jelly Rolls"/>
    <property type="match status" value="1"/>
</dbReference>
<dbReference type="CDD" id="cd06989">
    <property type="entry name" value="cupin_DRT102"/>
    <property type="match status" value="1"/>
</dbReference>
<dbReference type="RefSeq" id="WP_163800672.1">
    <property type="nucleotide sequence ID" value="NZ_AP022588.1"/>
</dbReference>
<accession>A0A7I7QXM6</accession>
<dbReference type="EMBL" id="AP022588">
    <property type="protein sequence ID" value="BBY31133.1"/>
    <property type="molecule type" value="Genomic_DNA"/>
</dbReference>
<keyword evidence="2" id="KW-1185">Reference proteome</keyword>
<organism evidence="1 2">
    <name type="scientific">Mycolicibacterium sediminis</name>
    <dbReference type="NCBI Taxonomy" id="1286180"/>
    <lineage>
        <taxon>Bacteria</taxon>
        <taxon>Bacillati</taxon>
        <taxon>Actinomycetota</taxon>
        <taxon>Actinomycetes</taxon>
        <taxon>Mycobacteriales</taxon>
        <taxon>Mycobacteriaceae</taxon>
        <taxon>Mycolicibacterium</taxon>
    </lineage>
</organism>
<evidence type="ECO:0008006" key="3">
    <source>
        <dbReference type="Google" id="ProtNLM"/>
    </source>
</evidence>
<name>A0A7I7QXM6_9MYCO</name>
<dbReference type="KEGG" id="msei:MSEDJ_52290"/>
<evidence type="ECO:0000313" key="1">
    <source>
        <dbReference type="EMBL" id="BBY31133.1"/>
    </source>
</evidence>
<dbReference type="Proteomes" id="UP000467193">
    <property type="component" value="Chromosome"/>
</dbReference>